<sequence length="66" mass="7441">MARAASPLYGPRYEGSVYGAGLLPLRHAHGCIRVHAGRYMGITPQRYRRQELLLKTIELIGFISEQ</sequence>
<keyword evidence="2" id="KW-1185">Reference proteome</keyword>
<dbReference type="EMBL" id="QBLH01002024">
    <property type="protein sequence ID" value="TGZ50065.1"/>
    <property type="molecule type" value="Genomic_DNA"/>
</dbReference>
<reference evidence="1 2" key="1">
    <citation type="journal article" date="2019" name="Philos. Trans. R. Soc. Lond., B, Biol. Sci.">
        <title>Ant behaviour and brain gene expression of defending hosts depend on the ecological success of the intruding social parasite.</title>
        <authorList>
            <person name="Kaur R."/>
            <person name="Stoldt M."/>
            <person name="Jongepier E."/>
            <person name="Feldmeyer B."/>
            <person name="Menzel F."/>
            <person name="Bornberg-Bauer E."/>
            <person name="Foitzik S."/>
        </authorList>
    </citation>
    <scope>NUCLEOTIDE SEQUENCE [LARGE SCALE GENOMIC DNA]</scope>
    <source>
        <tissue evidence="1">Whole body</tissue>
    </source>
</reference>
<name>A0A4S2KK97_9HYME</name>
<evidence type="ECO:0000313" key="2">
    <source>
        <dbReference type="Proteomes" id="UP000310200"/>
    </source>
</evidence>
<organism evidence="1 2">
    <name type="scientific">Temnothorax longispinosus</name>
    <dbReference type="NCBI Taxonomy" id="300112"/>
    <lineage>
        <taxon>Eukaryota</taxon>
        <taxon>Metazoa</taxon>
        <taxon>Ecdysozoa</taxon>
        <taxon>Arthropoda</taxon>
        <taxon>Hexapoda</taxon>
        <taxon>Insecta</taxon>
        <taxon>Pterygota</taxon>
        <taxon>Neoptera</taxon>
        <taxon>Endopterygota</taxon>
        <taxon>Hymenoptera</taxon>
        <taxon>Apocrita</taxon>
        <taxon>Aculeata</taxon>
        <taxon>Formicoidea</taxon>
        <taxon>Formicidae</taxon>
        <taxon>Myrmicinae</taxon>
        <taxon>Temnothorax</taxon>
    </lineage>
</organism>
<dbReference type="AlphaFoldDB" id="A0A4S2KK97"/>
<comment type="caution">
    <text evidence="1">The sequence shown here is derived from an EMBL/GenBank/DDBJ whole genome shotgun (WGS) entry which is preliminary data.</text>
</comment>
<evidence type="ECO:0000313" key="1">
    <source>
        <dbReference type="EMBL" id="TGZ50065.1"/>
    </source>
</evidence>
<dbReference type="Proteomes" id="UP000310200">
    <property type="component" value="Unassembled WGS sequence"/>
</dbReference>
<gene>
    <name evidence="1" type="ORF">DBV15_00829</name>
</gene>
<accession>A0A4S2KK97</accession>
<protein>
    <submittedName>
        <fullName evidence="1">Uncharacterized protein</fullName>
    </submittedName>
</protein>
<proteinExistence type="predicted"/>